<dbReference type="PANTHER" id="PTHR32552:SF82">
    <property type="entry name" value="FCUA PROTEIN"/>
    <property type="match status" value="1"/>
</dbReference>
<keyword evidence="15" id="KW-0675">Receptor</keyword>
<reference evidence="15 16" key="1">
    <citation type="submission" date="2018-08" db="EMBL/GenBank/DDBJ databases">
        <title>Genomic Encyclopedia of Type Strains, Phase IV (KMG-IV): sequencing the most valuable type-strain genomes for metagenomic binning, comparative biology and taxonomic classification.</title>
        <authorList>
            <person name="Goeker M."/>
        </authorList>
    </citation>
    <scope>NUCLEOTIDE SEQUENCE [LARGE SCALE GENOMIC DNA]</scope>
    <source>
        <strain evidence="15 16">BW863</strain>
    </source>
</reference>
<evidence type="ECO:0000256" key="5">
    <source>
        <dbReference type="ARBA" id="ARBA00022729"/>
    </source>
</evidence>
<keyword evidence="7 9" id="KW-0472">Membrane</keyword>
<dbReference type="InterPro" id="IPR000531">
    <property type="entry name" value="Beta-barrel_TonB"/>
</dbReference>
<evidence type="ECO:0000256" key="6">
    <source>
        <dbReference type="ARBA" id="ARBA00023077"/>
    </source>
</evidence>
<dbReference type="Pfam" id="PF00593">
    <property type="entry name" value="TonB_dep_Rec_b-barrel"/>
    <property type="match status" value="1"/>
</dbReference>
<evidence type="ECO:0000259" key="14">
    <source>
        <dbReference type="Pfam" id="PF07715"/>
    </source>
</evidence>
<accession>A0A3D9YV85</accession>
<keyword evidence="2 9" id="KW-0813">Transport</keyword>
<evidence type="ECO:0000256" key="1">
    <source>
        <dbReference type="ARBA" id="ARBA00004571"/>
    </source>
</evidence>
<dbReference type="InterPro" id="IPR012910">
    <property type="entry name" value="Plug_dom"/>
</dbReference>
<keyword evidence="8 9" id="KW-0998">Cell outer membrane</keyword>
<dbReference type="PANTHER" id="PTHR32552">
    <property type="entry name" value="FERRICHROME IRON RECEPTOR-RELATED"/>
    <property type="match status" value="1"/>
</dbReference>
<dbReference type="PROSITE" id="PS01156">
    <property type="entry name" value="TONB_DEPENDENT_REC_2"/>
    <property type="match status" value="1"/>
</dbReference>
<feature type="chain" id="PRO_5017669590" evidence="12">
    <location>
        <begin position="40"/>
        <end position="761"/>
    </location>
</feature>
<dbReference type="SUPFAM" id="SSF56935">
    <property type="entry name" value="Porins"/>
    <property type="match status" value="1"/>
</dbReference>
<protein>
    <submittedName>
        <fullName evidence="15">Iron complex outermembrane receptor protein</fullName>
    </submittedName>
</protein>
<evidence type="ECO:0000259" key="13">
    <source>
        <dbReference type="Pfam" id="PF00593"/>
    </source>
</evidence>
<name>A0A3D9YV85_9HYPH</name>
<dbReference type="AlphaFoldDB" id="A0A3D9YV85"/>
<evidence type="ECO:0000256" key="9">
    <source>
        <dbReference type="PROSITE-ProRule" id="PRU01360"/>
    </source>
</evidence>
<evidence type="ECO:0000256" key="11">
    <source>
        <dbReference type="RuleBase" id="RU003357"/>
    </source>
</evidence>
<dbReference type="Gene3D" id="2.40.170.20">
    <property type="entry name" value="TonB-dependent receptor, beta-barrel domain"/>
    <property type="match status" value="1"/>
</dbReference>
<feature type="signal peptide" evidence="12">
    <location>
        <begin position="1"/>
        <end position="39"/>
    </location>
</feature>
<evidence type="ECO:0000256" key="10">
    <source>
        <dbReference type="PROSITE-ProRule" id="PRU10144"/>
    </source>
</evidence>
<evidence type="ECO:0000256" key="8">
    <source>
        <dbReference type="ARBA" id="ARBA00023237"/>
    </source>
</evidence>
<evidence type="ECO:0000256" key="7">
    <source>
        <dbReference type="ARBA" id="ARBA00023136"/>
    </source>
</evidence>
<dbReference type="PROSITE" id="PS52016">
    <property type="entry name" value="TONB_DEPENDENT_REC_3"/>
    <property type="match status" value="1"/>
</dbReference>
<dbReference type="Pfam" id="PF07715">
    <property type="entry name" value="Plug"/>
    <property type="match status" value="1"/>
</dbReference>
<dbReference type="Gene3D" id="2.170.130.10">
    <property type="entry name" value="TonB-dependent receptor, plug domain"/>
    <property type="match status" value="1"/>
</dbReference>
<evidence type="ECO:0000256" key="2">
    <source>
        <dbReference type="ARBA" id="ARBA00022448"/>
    </source>
</evidence>
<dbReference type="InterPro" id="IPR037066">
    <property type="entry name" value="Plug_dom_sf"/>
</dbReference>
<feature type="domain" description="TonB-dependent receptor plug" evidence="14">
    <location>
        <begin position="89"/>
        <end position="187"/>
    </location>
</feature>
<evidence type="ECO:0000256" key="4">
    <source>
        <dbReference type="ARBA" id="ARBA00022692"/>
    </source>
</evidence>
<keyword evidence="16" id="KW-1185">Reference proteome</keyword>
<keyword evidence="4 9" id="KW-0812">Transmembrane</keyword>
<dbReference type="EMBL" id="QUMO01000003">
    <property type="protein sequence ID" value="REF86546.1"/>
    <property type="molecule type" value="Genomic_DNA"/>
</dbReference>
<feature type="short sequence motif" description="TonB C-terminal box" evidence="10">
    <location>
        <begin position="744"/>
        <end position="761"/>
    </location>
</feature>
<comment type="similarity">
    <text evidence="9 11">Belongs to the TonB-dependent receptor family.</text>
</comment>
<dbReference type="InterPro" id="IPR010917">
    <property type="entry name" value="TonB_rcpt_CS"/>
</dbReference>
<keyword evidence="3 9" id="KW-1134">Transmembrane beta strand</keyword>
<dbReference type="OrthoDB" id="9760333at2"/>
<dbReference type="InterPro" id="IPR039426">
    <property type="entry name" value="TonB-dep_rcpt-like"/>
</dbReference>
<evidence type="ECO:0000313" key="16">
    <source>
        <dbReference type="Proteomes" id="UP000256900"/>
    </source>
</evidence>
<dbReference type="GO" id="GO:0009279">
    <property type="term" value="C:cell outer membrane"/>
    <property type="evidence" value="ECO:0007669"/>
    <property type="project" value="UniProtKB-SubCell"/>
</dbReference>
<evidence type="ECO:0000313" key="15">
    <source>
        <dbReference type="EMBL" id="REF86546.1"/>
    </source>
</evidence>
<evidence type="ECO:0000256" key="12">
    <source>
        <dbReference type="SAM" id="SignalP"/>
    </source>
</evidence>
<dbReference type="InterPro" id="IPR036942">
    <property type="entry name" value="Beta-barrel_TonB_sf"/>
</dbReference>
<organism evidence="15 16">
    <name type="scientific">Methylovirgula ligni</name>
    <dbReference type="NCBI Taxonomy" id="569860"/>
    <lineage>
        <taxon>Bacteria</taxon>
        <taxon>Pseudomonadati</taxon>
        <taxon>Pseudomonadota</taxon>
        <taxon>Alphaproteobacteria</taxon>
        <taxon>Hyphomicrobiales</taxon>
        <taxon>Beijerinckiaceae</taxon>
        <taxon>Methylovirgula</taxon>
    </lineage>
</organism>
<sequence length="761" mass="81827">MSRRCLSIFASRNQKALARLTGRGLALILSVFAAGAARAQQAQTSSSPSALPTINVEGANKTTAPTDAYQAPYQPPPADLGPLGTQDIANAPQSVDIVPESLIDNQQAETVNDILRYLPSVEVRDQQGLEVSRPQSRGFMGSIVQNVRLDGLNYIGTSAIAGENLSGIEVLNGLAGALYGPESPSGVFNYLLKHPTDQSFFTYTESYQSQSVLTEQIDAGGRIGPDQKLGYRINIVHGGGESYVDESSVNRTLGSIDLDYRFDNNTDVEAYFGHYATDITGVAGEISYNGNSTNKSNKSTILPQAVDPSQMGIGQPGAGSNLISDTGMVKITHQINQDWRFEAGGLYENANRGVYGITDTMINNSGDYYVSKNFASVPRFTIGSNSAYLNGRVWLYGMENDIALGTNGFINGQYNYNPSLKVFTCGSVTVACGNLYSPTVLSPALSSALVHGPEYEAGKLFEQSIITGDTIHFNHQWALQAVLNTSFIHSSSYAGTGALTSSTGQNGALSPTVSLMYKPNPQLMTYFTWANSTELSDQAPTSSASTPVKNPSVFLAPYHDTMYEAGAKYAFNPNFLVTIDGFRMTRPYATTDPTSEIFGVTGMQRNWGGELFAQGDITPDISAFGGVTYIDARLEGTDNVATNNMLVIGVPHWKSDILIDLHPAYWRGFAVTGAVHYESSRAATNTNNSFADPYATLDIGGRYSTVLFGHRATARFQVVNVTNKFYYSSIADGSSIVGANGGDTAWFGLPRTFEASLQVDF</sequence>
<keyword evidence="5 12" id="KW-0732">Signal</keyword>
<gene>
    <name evidence="15" type="ORF">DES32_2603</name>
</gene>
<comment type="caution">
    <text evidence="15">The sequence shown here is derived from an EMBL/GenBank/DDBJ whole genome shotgun (WGS) entry which is preliminary data.</text>
</comment>
<keyword evidence="6 11" id="KW-0798">TonB box</keyword>
<proteinExistence type="inferred from homology"/>
<evidence type="ECO:0000256" key="3">
    <source>
        <dbReference type="ARBA" id="ARBA00022452"/>
    </source>
</evidence>
<feature type="domain" description="TonB-dependent receptor-like beta-barrel" evidence="13">
    <location>
        <begin position="282"/>
        <end position="721"/>
    </location>
</feature>
<comment type="subcellular location">
    <subcellularLocation>
        <location evidence="1 9">Cell outer membrane</location>
        <topology evidence="1 9">Multi-pass membrane protein</topology>
    </subcellularLocation>
</comment>
<dbReference type="GO" id="GO:0015344">
    <property type="term" value="F:siderophore uptake transmembrane transporter activity"/>
    <property type="evidence" value="ECO:0007669"/>
    <property type="project" value="TreeGrafter"/>
</dbReference>
<dbReference type="Proteomes" id="UP000256900">
    <property type="component" value="Unassembled WGS sequence"/>
</dbReference>